<feature type="compositionally biased region" description="Basic residues" evidence="1">
    <location>
        <begin position="443"/>
        <end position="456"/>
    </location>
</feature>
<dbReference type="AlphaFoldDB" id="A0AAV9IW30"/>
<dbReference type="Proteomes" id="UP001301350">
    <property type="component" value="Unassembled WGS sequence"/>
</dbReference>
<feature type="compositionally biased region" description="Basic and acidic residues" evidence="1">
    <location>
        <begin position="329"/>
        <end position="339"/>
    </location>
</feature>
<accession>A0AAV9IW30</accession>
<evidence type="ECO:0000313" key="3">
    <source>
        <dbReference type="Proteomes" id="UP001301350"/>
    </source>
</evidence>
<evidence type="ECO:0000313" key="2">
    <source>
        <dbReference type="EMBL" id="KAK4536288.1"/>
    </source>
</evidence>
<keyword evidence="3" id="KW-1185">Reference proteome</keyword>
<sequence length="456" mass="49533">MQTSARLLFHRTQRNERDGATEGRQGSAVAGLFEDERRSALDAVRWRFGSREPLDREGAAVMEAGRLTRKREGGDPGQQGDATAAAGRGKRARRTPRSGGRTEAPAAGAAKAVRNKSRLLDAQLLRGVRVWLIGESASAEGDDSVVKRLEALGAIVVPTDDRWEEVVQFAPATEDVDEVVANGDAAANRTVLVVAPTRWNWWDVLQQRSLESVEDAELQAQLATARLMLDQGDAVLLSPPEDERARQGTEGPAAAWLAAPSRTWFAPPTRRGEQEPDAPHPRRLFESCAFVVPFVCRRRGRAANADTTERDAWQRRCERLVRLGGGAVRSDDASPDKGCKGARNKATARMSMSNGPVADGHPPCYRLVLSPAPAGGASNARRTRSSDAATASALPAVSWEWLVRCVQAHQLLPEAAERDAKVTAPTVGKKRAPPSPATSDSKTRRRSSPRRPRQRQ</sequence>
<evidence type="ECO:0000256" key="1">
    <source>
        <dbReference type="SAM" id="MobiDB-lite"/>
    </source>
</evidence>
<reference evidence="2 3" key="1">
    <citation type="submission" date="2022-07" db="EMBL/GenBank/DDBJ databases">
        <title>Genome-wide signatures of adaptation to extreme environments.</title>
        <authorList>
            <person name="Cho C.H."/>
            <person name="Yoon H.S."/>
        </authorList>
    </citation>
    <scope>NUCLEOTIDE SEQUENCE [LARGE SCALE GENOMIC DNA]</scope>
    <source>
        <strain evidence="2 3">DBV 063 E5</strain>
    </source>
</reference>
<gene>
    <name evidence="2" type="ORF">CDCA_CDCA08G2313</name>
</gene>
<comment type="caution">
    <text evidence="2">The sequence shown here is derived from an EMBL/GenBank/DDBJ whole genome shotgun (WGS) entry which is preliminary data.</text>
</comment>
<dbReference type="EMBL" id="JANCYW010000008">
    <property type="protein sequence ID" value="KAK4536288.1"/>
    <property type="molecule type" value="Genomic_DNA"/>
</dbReference>
<protein>
    <recommendedName>
        <fullName evidence="4">BRCT domain-containing protein</fullName>
    </recommendedName>
</protein>
<evidence type="ECO:0008006" key="4">
    <source>
        <dbReference type="Google" id="ProtNLM"/>
    </source>
</evidence>
<feature type="region of interest" description="Disordered" evidence="1">
    <location>
        <begin position="414"/>
        <end position="456"/>
    </location>
</feature>
<feature type="region of interest" description="Disordered" evidence="1">
    <location>
        <begin position="327"/>
        <end position="357"/>
    </location>
</feature>
<feature type="region of interest" description="Disordered" evidence="1">
    <location>
        <begin position="259"/>
        <end position="280"/>
    </location>
</feature>
<name>A0AAV9IW30_CYACA</name>
<organism evidence="2 3">
    <name type="scientific">Cyanidium caldarium</name>
    <name type="common">Red alga</name>
    <dbReference type="NCBI Taxonomy" id="2771"/>
    <lineage>
        <taxon>Eukaryota</taxon>
        <taxon>Rhodophyta</taxon>
        <taxon>Bangiophyceae</taxon>
        <taxon>Cyanidiales</taxon>
        <taxon>Cyanidiaceae</taxon>
        <taxon>Cyanidium</taxon>
    </lineage>
</organism>
<feature type="region of interest" description="Disordered" evidence="1">
    <location>
        <begin position="66"/>
        <end position="110"/>
    </location>
</feature>
<proteinExistence type="predicted"/>
<feature type="region of interest" description="Disordered" evidence="1">
    <location>
        <begin position="1"/>
        <end position="34"/>
    </location>
</feature>
<feature type="compositionally biased region" description="Basic and acidic residues" evidence="1">
    <location>
        <begin position="270"/>
        <end position="280"/>
    </location>
</feature>